<dbReference type="AlphaFoldDB" id="A0A8J4XFT6"/>
<gene>
    <name evidence="2" type="primary">queA</name>
    <name evidence="2" type="ORF">DAT39_004487</name>
</gene>
<feature type="region of interest" description="Disordered" evidence="1">
    <location>
        <begin position="1"/>
        <end position="42"/>
    </location>
</feature>
<evidence type="ECO:0000313" key="2">
    <source>
        <dbReference type="EMBL" id="KAF5905760.1"/>
    </source>
</evidence>
<organism evidence="2 3">
    <name type="scientific">Clarias magur</name>
    <name type="common">Asian catfish</name>
    <name type="synonym">Macropteronotus magur</name>
    <dbReference type="NCBI Taxonomy" id="1594786"/>
    <lineage>
        <taxon>Eukaryota</taxon>
        <taxon>Metazoa</taxon>
        <taxon>Chordata</taxon>
        <taxon>Craniata</taxon>
        <taxon>Vertebrata</taxon>
        <taxon>Euteleostomi</taxon>
        <taxon>Actinopterygii</taxon>
        <taxon>Neopterygii</taxon>
        <taxon>Teleostei</taxon>
        <taxon>Ostariophysi</taxon>
        <taxon>Siluriformes</taxon>
        <taxon>Clariidae</taxon>
        <taxon>Clarias</taxon>
    </lineage>
</organism>
<feature type="region of interest" description="Disordered" evidence="1">
    <location>
        <begin position="63"/>
        <end position="87"/>
    </location>
</feature>
<dbReference type="EMBL" id="QNUK01000040">
    <property type="protein sequence ID" value="KAF5905760.1"/>
    <property type="molecule type" value="Genomic_DNA"/>
</dbReference>
<feature type="compositionally biased region" description="Basic residues" evidence="1">
    <location>
        <begin position="25"/>
        <end position="34"/>
    </location>
</feature>
<proteinExistence type="predicted"/>
<reference evidence="2" key="1">
    <citation type="submission" date="2020-07" db="EMBL/GenBank/DDBJ databases">
        <title>Clarias magur genome sequencing, assembly and annotation.</title>
        <authorList>
            <person name="Kushwaha B."/>
            <person name="Kumar R."/>
            <person name="Das P."/>
            <person name="Joshi C.G."/>
            <person name="Kumar D."/>
            <person name="Nagpure N.S."/>
            <person name="Pandey M."/>
            <person name="Agarwal S."/>
            <person name="Srivastava S."/>
            <person name="Singh M."/>
            <person name="Sahoo L."/>
            <person name="Jayasankar P."/>
            <person name="Meher P.K."/>
            <person name="Koringa P.G."/>
            <person name="Iquebal M.A."/>
            <person name="Das S.P."/>
            <person name="Bit A."/>
            <person name="Patnaik S."/>
            <person name="Patel N."/>
            <person name="Shah T.M."/>
            <person name="Hinsu A."/>
            <person name="Jena J.K."/>
        </authorList>
    </citation>
    <scope>NUCLEOTIDE SEQUENCE</scope>
    <source>
        <strain evidence="2">CIFAMagur01</strain>
        <tissue evidence="2">Testis</tissue>
    </source>
</reference>
<evidence type="ECO:0000256" key="1">
    <source>
        <dbReference type="SAM" id="MobiDB-lite"/>
    </source>
</evidence>
<evidence type="ECO:0000313" key="3">
    <source>
        <dbReference type="Proteomes" id="UP000727407"/>
    </source>
</evidence>
<accession>A0A8J4XFT6</accession>
<keyword evidence="3" id="KW-1185">Reference proteome</keyword>
<protein>
    <submittedName>
        <fullName evidence="2">L-amino-acid oxidase</fullName>
    </submittedName>
</protein>
<comment type="caution">
    <text evidence="2">The sequence shown here is derived from an EMBL/GenBank/DDBJ whole genome shotgun (WGS) entry which is preliminary data.</text>
</comment>
<dbReference type="Proteomes" id="UP000727407">
    <property type="component" value="Unassembled WGS sequence"/>
</dbReference>
<sequence>MEAVLINRRGNDSCTAKVEPPLPPKKIHRERRRHDVPTQGLMNMKRRKYGWVARRGSESCRCKEGSVAETARLQGSKGKVSDRSGRS</sequence>
<name>A0A8J4XFT6_CLAMG</name>